<dbReference type="SUPFAM" id="SSF54862">
    <property type="entry name" value="4Fe-4S ferredoxins"/>
    <property type="match status" value="1"/>
</dbReference>
<feature type="domain" description="4Fe-4S ferredoxin-type" evidence="1">
    <location>
        <begin position="5"/>
        <end position="34"/>
    </location>
</feature>
<dbReference type="EMBL" id="VSSQ01019967">
    <property type="protein sequence ID" value="MPM64462.1"/>
    <property type="molecule type" value="Genomic_DNA"/>
</dbReference>
<reference evidence="2" key="1">
    <citation type="submission" date="2019-08" db="EMBL/GenBank/DDBJ databases">
        <authorList>
            <person name="Kucharzyk K."/>
            <person name="Murdoch R.W."/>
            <person name="Higgins S."/>
            <person name="Loffler F."/>
        </authorList>
    </citation>
    <scope>NUCLEOTIDE SEQUENCE</scope>
</reference>
<dbReference type="EC" id="1.6.5.11" evidence="2"/>
<dbReference type="PANTHER" id="PTHR43122">
    <property type="entry name" value="FERREDOXIN SUBUNIT OF PYRUVATE:FLAVODOXIN OXIDOREDUCTASE-RELATED"/>
    <property type="match status" value="1"/>
</dbReference>
<dbReference type="GO" id="GO:0016491">
    <property type="term" value="F:oxidoreductase activity"/>
    <property type="evidence" value="ECO:0007669"/>
    <property type="project" value="UniProtKB-KW"/>
</dbReference>
<comment type="caution">
    <text evidence="2">The sequence shown here is derived from an EMBL/GenBank/DDBJ whole genome shotgun (WGS) entry which is preliminary data.</text>
</comment>
<dbReference type="InterPro" id="IPR017896">
    <property type="entry name" value="4Fe4S_Fe-S-bd"/>
</dbReference>
<dbReference type="InterPro" id="IPR017900">
    <property type="entry name" value="4Fe4S_Fe_S_CS"/>
</dbReference>
<dbReference type="AlphaFoldDB" id="A0A645BGR8"/>
<feature type="domain" description="4Fe-4S ferredoxin-type" evidence="1">
    <location>
        <begin position="45"/>
        <end position="73"/>
    </location>
</feature>
<dbReference type="PANTHER" id="PTHR43122:SF2">
    <property type="entry name" value="FERREDOXIN SUBUNIT OF PYRUVATE:FLAVODOXIN OXIDOREDUCTASE"/>
    <property type="match status" value="1"/>
</dbReference>
<dbReference type="Gene3D" id="3.30.70.20">
    <property type="match status" value="1"/>
</dbReference>
<keyword evidence="2" id="KW-0560">Oxidoreductase</keyword>
<dbReference type="PROSITE" id="PS00198">
    <property type="entry name" value="4FE4S_FER_1"/>
    <property type="match status" value="1"/>
</dbReference>
<accession>A0A645BGR8</accession>
<gene>
    <name evidence="2" type="primary">ndhI_86</name>
    <name evidence="2" type="ORF">SDC9_111348</name>
</gene>
<sequence>MYKMNKVTFKIDLCKGCGLCVTVCPKKIISLETTKLNKKGHHPAGIAAVDEDKCIACAFCATICPDVAIIVEK</sequence>
<evidence type="ECO:0000259" key="1">
    <source>
        <dbReference type="PROSITE" id="PS51379"/>
    </source>
</evidence>
<name>A0A645BGR8_9ZZZZ</name>
<protein>
    <submittedName>
        <fullName evidence="2">NAD(P)H-quinone oxidoreductase subunit I, chloroplastic</fullName>
        <ecNumber evidence="2">1.6.5.11</ecNumber>
    </submittedName>
</protein>
<dbReference type="Pfam" id="PF12838">
    <property type="entry name" value="Fer4_7"/>
    <property type="match status" value="1"/>
</dbReference>
<proteinExistence type="predicted"/>
<organism evidence="2">
    <name type="scientific">bioreactor metagenome</name>
    <dbReference type="NCBI Taxonomy" id="1076179"/>
    <lineage>
        <taxon>unclassified sequences</taxon>
        <taxon>metagenomes</taxon>
        <taxon>ecological metagenomes</taxon>
    </lineage>
</organism>
<dbReference type="PROSITE" id="PS51379">
    <property type="entry name" value="4FE4S_FER_2"/>
    <property type="match status" value="2"/>
</dbReference>
<evidence type="ECO:0000313" key="2">
    <source>
        <dbReference type="EMBL" id="MPM64462.1"/>
    </source>
</evidence>